<gene>
    <name evidence="1" type="ORF">ROLI_030430</name>
</gene>
<reference evidence="1 2" key="1">
    <citation type="submission" date="2015-07" db="EMBL/GenBank/DDBJ databases">
        <authorList>
            <person name="Voget S."/>
            <person name="Dogs M."/>
            <person name="Brinkhoff T.H."/>
            <person name="Daniel R."/>
        </authorList>
    </citation>
    <scope>NUCLEOTIDE SEQUENCE [LARGE SCALE GENOMIC DNA]</scope>
    <source>
        <strain evidence="1 2">B14</strain>
    </source>
</reference>
<organism evidence="1 2">
    <name type="scientific">Roseobacter fucihabitans</name>
    <dbReference type="NCBI Taxonomy" id="1537242"/>
    <lineage>
        <taxon>Bacteria</taxon>
        <taxon>Pseudomonadati</taxon>
        <taxon>Pseudomonadota</taxon>
        <taxon>Alphaproteobacteria</taxon>
        <taxon>Rhodobacterales</taxon>
        <taxon>Roseobacteraceae</taxon>
        <taxon>Roseobacter</taxon>
    </lineage>
</organism>
<name>A0ABZ2BW61_9RHOB</name>
<protein>
    <submittedName>
        <fullName evidence="1">Uncharacterized protein</fullName>
    </submittedName>
</protein>
<keyword evidence="2" id="KW-1185">Reference proteome</keyword>
<proteinExistence type="predicted"/>
<reference evidence="2" key="2">
    <citation type="submission" date="2024-01" db="EMBL/GenBank/DDBJ databases">
        <title>Roseobacter fucihabitans sp. nov., isolated from the brown alga Fucus spiralis.</title>
        <authorList>
            <person name="Hahnke S."/>
            <person name="Berger M."/>
            <person name="Schlingloff A."/>
            <person name="Athale I."/>
            <person name="Neumann-Schaal M."/>
            <person name="Adenaya A."/>
            <person name="Poehlein A."/>
            <person name="Daniel R."/>
            <person name="Pertersen J."/>
            <person name="Brinkhoff T."/>
        </authorList>
    </citation>
    <scope>NUCLEOTIDE SEQUENCE [LARGE SCALE GENOMIC DNA]</scope>
    <source>
        <strain evidence="2">B14</strain>
    </source>
</reference>
<accession>A0ABZ2BW61</accession>
<evidence type="ECO:0000313" key="2">
    <source>
        <dbReference type="Proteomes" id="UP001318682"/>
    </source>
</evidence>
<dbReference type="EMBL" id="CP143423">
    <property type="protein sequence ID" value="WVX49948.1"/>
    <property type="molecule type" value="Genomic_DNA"/>
</dbReference>
<sequence>MWNKKNPTVQTEQELGFEVQTAAPREILRESKLLAVRQASQSFFLAPKFLS</sequence>
<evidence type="ECO:0000313" key="1">
    <source>
        <dbReference type="EMBL" id="WVX49948.1"/>
    </source>
</evidence>
<dbReference type="Proteomes" id="UP001318682">
    <property type="component" value="Chromosome"/>
</dbReference>